<dbReference type="InterPro" id="IPR001610">
    <property type="entry name" value="PAC"/>
</dbReference>
<dbReference type="Gene3D" id="3.40.50.2300">
    <property type="match status" value="1"/>
</dbReference>
<dbReference type="InterPro" id="IPR029016">
    <property type="entry name" value="GAF-like_dom_sf"/>
</dbReference>
<dbReference type="SUPFAM" id="SSF55785">
    <property type="entry name" value="PYP-like sensor domain (PAS domain)"/>
    <property type="match status" value="1"/>
</dbReference>
<dbReference type="InterPro" id="IPR024096">
    <property type="entry name" value="NO_sig/Golgi_transp_ligand-bd"/>
</dbReference>
<evidence type="ECO:0000259" key="8">
    <source>
        <dbReference type="PROSITE" id="PS50109"/>
    </source>
</evidence>
<organism evidence="12">
    <name type="scientific">anaerobic digester metagenome</name>
    <dbReference type="NCBI Taxonomy" id="1263854"/>
    <lineage>
        <taxon>unclassified sequences</taxon>
        <taxon>metagenomes</taxon>
        <taxon>ecological metagenomes</taxon>
    </lineage>
</organism>
<dbReference type="Pfam" id="PF00072">
    <property type="entry name" value="Response_reg"/>
    <property type="match status" value="1"/>
</dbReference>
<dbReference type="GO" id="GO:0009927">
    <property type="term" value="F:histidine phosphotransfer kinase activity"/>
    <property type="evidence" value="ECO:0007669"/>
    <property type="project" value="TreeGrafter"/>
</dbReference>
<dbReference type="InterPro" id="IPR005467">
    <property type="entry name" value="His_kinase_dom"/>
</dbReference>
<dbReference type="CDD" id="cd00156">
    <property type="entry name" value="REC"/>
    <property type="match status" value="1"/>
</dbReference>
<feature type="domain" description="Histidine kinase" evidence="8">
    <location>
        <begin position="630"/>
        <end position="858"/>
    </location>
</feature>
<dbReference type="SMART" id="SM00448">
    <property type="entry name" value="REC"/>
    <property type="match status" value="1"/>
</dbReference>
<keyword evidence="7" id="KW-0812">Transmembrane</keyword>
<dbReference type="NCBIfam" id="TIGR00229">
    <property type="entry name" value="sensory_box"/>
    <property type="match status" value="1"/>
</dbReference>
<evidence type="ECO:0000259" key="10">
    <source>
        <dbReference type="PROSITE" id="PS50112"/>
    </source>
</evidence>
<dbReference type="SMART" id="SM00388">
    <property type="entry name" value="HisKA"/>
    <property type="match status" value="1"/>
</dbReference>
<dbReference type="PANTHER" id="PTHR43047">
    <property type="entry name" value="TWO-COMPONENT HISTIDINE PROTEIN KINASE"/>
    <property type="match status" value="1"/>
</dbReference>
<dbReference type="SMART" id="SM00086">
    <property type="entry name" value="PAC"/>
    <property type="match status" value="1"/>
</dbReference>
<dbReference type="InterPro" id="IPR004096">
    <property type="entry name" value="V4R"/>
</dbReference>
<feature type="domain" description="PAC" evidence="11">
    <location>
        <begin position="521"/>
        <end position="571"/>
    </location>
</feature>
<evidence type="ECO:0000256" key="5">
    <source>
        <dbReference type="ARBA" id="ARBA00022777"/>
    </source>
</evidence>
<dbReference type="InterPro" id="IPR013767">
    <property type="entry name" value="PAS_fold"/>
</dbReference>
<dbReference type="GO" id="GO:0006355">
    <property type="term" value="P:regulation of DNA-templated transcription"/>
    <property type="evidence" value="ECO:0007669"/>
    <property type="project" value="InterPro"/>
</dbReference>
<dbReference type="InterPro" id="IPR001789">
    <property type="entry name" value="Sig_transdc_resp-reg_receiver"/>
</dbReference>
<dbReference type="EMBL" id="CAADRM010000002">
    <property type="protein sequence ID" value="VFU11215.1"/>
    <property type="molecule type" value="Genomic_DNA"/>
</dbReference>
<evidence type="ECO:0000313" key="12">
    <source>
        <dbReference type="EMBL" id="VFU11215.1"/>
    </source>
</evidence>
<evidence type="ECO:0000259" key="9">
    <source>
        <dbReference type="PROSITE" id="PS50110"/>
    </source>
</evidence>
<dbReference type="EC" id="2.7.13.3" evidence="2"/>
<dbReference type="InterPro" id="IPR003661">
    <property type="entry name" value="HisK_dim/P_dom"/>
</dbReference>
<dbReference type="AlphaFoldDB" id="A0A485LTN8"/>
<dbReference type="SUPFAM" id="SSF111126">
    <property type="entry name" value="Ligand-binding domain in the NO signalling and Golgi transport"/>
    <property type="match status" value="1"/>
</dbReference>
<dbReference type="SUPFAM" id="SSF55781">
    <property type="entry name" value="GAF domain-like"/>
    <property type="match status" value="1"/>
</dbReference>
<dbReference type="InterPro" id="IPR011006">
    <property type="entry name" value="CheY-like_superfamily"/>
</dbReference>
<dbReference type="Gene3D" id="3.30.565.10">
    <property type="entry name" value="Histidine kinase-like ATPase, C-terminal domain"/>
    <property type="match status" value="1"/>
</dbReference>
<dbReference type="PROSITE" id="PS50112">
    <property type="entry name" value="PAS"/>
    <property type="match status" value="1"/>
</dbReference>
<sequence length="999" mass="111863">MDTLDTTPADRAHEPRLYNIRITWGYIEYIRKHYPDVDISSILEYAGISPLDFKDPGYWFTQEQADRFGDICIRLTGNPDIPREAGRLVANGDSFTSIRQFFLGFLTPCAAYKGAAIIGSKLNRGVTIDSRKLGKNKVEIVCTPREGVKDKPRQCKNRIGFIEGLGKPFTGKYARVEHPECVHKGDPHCRYTVTWDHGLKYHLNMVRSYGLAAILIFVPSSFFVLSYHSWLEMSLTLLTLFVVFCLSKEYLEGRDQEIQIRNQAETAALFLREVDSKHDNAALIQEVGNAISSACVTEEILDAILEGLKEHMDIDRALILLFSEKSPNRIDLVRGYGISPQAEDGLRRRLFRIENPVFPQTAPFIADTAGNMPEGLGELLGAVAEQTGISSFIVAPIVFRHEPTGFLIIDPAVSRRDLDRSDVDLITGIARQIAVIVHQSRLFQRLRQYEQNYRLLVDNASEGVMVMRNGTCIYANPKIEEISGFPVEDLVPGPALDLIHPEDRKALENLYEPLSGGPVKRGEQLRLIRKDGTIRWIETSRFPISWENTEAVLFFIRDITEAKEARDALEQMNQHLEDLVEKRSQELMQSSEQLLKETESRKRADAEKMELAEKLDRSKKMEALGMLAGRVAHDLNNVLTGIVTYPELILLGLPGDSPMREPIQLMRDSGLKAAAIVEDLLILASQDMPGTSLVNINKDVVLEFLESQECQRLKNAWAAIRVKTELDPGLHPVRGSLTHLRKSLASLFINAVEAQPEGGWITITTQNRFVCSPLPGYDTIRKGDYVVLKVSDNGIGIMQDDIKKIFEPFYTKKNLKRTGTGLGMTVVWRTVHDHQGYITVQSEVGRGTCFELYFPSAGKAAGEQTGELRPMRDLMGSGETILVVDDIDQQRKIASEILKSLNYLVVTASSGEEAVEYLKGNSADLVLLDMIMDPGIDGLETYRRIIHDHPGQKAVIASGYAENIRVEEAIRLGVGKYIRKPYSIKNLGEVIKQVLASGG</sequence>
<comment type="catalytic activity">
    <reaction evidence="1">
        <text>ATP + protein L-histidine = ADP + protein N-phospho-L-histidine.</text>
        <dbReference type="EC" id="2.7.13.3"/>
    </reaction>
</comment>
<dbReference type="Gene3D" id="3.30.450.40">
    <property type="match status" value="1"/>
</dbReference>
<keyword evidence="6" id="KW-0175">Coiled coil</keyword>
<reference evidence="12" key="1">
    <citation type="submission" date="2019-03" db="EMBL/GenBank/DDBJ databases">
        <authorList>
            <person name="Hao L."/>
        </authorList>
    </citation>
    <scope>NUCLEOTIDE SEQUENCE</scope>
</reference>
<dbReference type="InterPro" id="IPR036097">
    <property type="entry name" value="HisK_dim/P_sf"/>
</dbReference>
<evidence type="ECO:0000256" key="2">
    <source>
        <dbReference type="ARBA" id="ARBA00012438"/>
    </source>
</evidence>
<dbReference type="CDD" id="cd00130">
    <property type="entry name" value="PAS"/>
    <property type="match status" value="1"/>
</dbReference>
<dbReference type="PRINTS" id="PR00344">
    <property type="entry name" value="BCTRLSENSOR"/>
</dbReference>
<dbReference type="InterPro" id="IPR003018">
    <property type="entry name" value="GAF"/>
</dbReference>
<dbReference type="InterPro" id="IPR004358">
    <property type="entry name" value="Sig_transdc_His_kin-like_C"/>
</dbReference>
<dbReference type="Gene3D" id="3.30.450.20">
    <property type="entry name" value="PAS domain"/>
    <property type="match status" value="1"/>
</dbReference>
<dbReference type="CDD" id="cd00082">
    <property type="entry name" value="HisKA"/>
    <property type="match status" value="1"/>
</dbReference>
<dbReference type="PANTHER" id="PTHR43047:SF72">
    <property type="entry name" value="OSMOSENSING HISTIDINE PROTEIN KINASE SLN1"/>
    <property type="match status" value="1"/>
</dbReference>
<gene>
    <name evidence="12" type="ORF">SCFA_100008</name>
</gene>
<evidence type="ECO:0000256" key="1">
    <source>
        <dbReference type="ARBA" id="ARBA00000085"/>
    </source>
</evidence>
<dbReference type="InterPro" id="IPR035965">
    <property type="entry name" value="PAS-like_dom_sf"/>
</dbReference>
<dbReference type="PROSITE" id="PS50113">
    <property type="entry name" value="PAC"/>
    <property type="match status" value="1"/>
</dbReference>
<dbReference type="InterPro" id="IPR000014">
    <property type="entry name" value="PAS"/>
</dbReference>
<evidence type="ECO:0000256" key="3">
    <source>
        <dbReference type="ARBA" id="ARBA00022553"/>
    </source>
</evidence>
<dbReference type="Gene3D" id="1.10.287.130">
    <property type="match status" value="1"/>
</dbReference>
<dbReference type="SMART" id="SM00989">
    <property type="entry name" value="V4R"/>
    <property type="match status" value="1"/>
</dbReference>
<dbReference type="Pfam" id="PF02518">
    <property type="entry name" value="HATPase_c"/>
    <property type="match status" value="1"/>
</dbReference>
<accession>A0A485LTN8</accession>
<dbReference type="SMART" id="SM00091">
    <property type="entry name" value="PAS"/>
    <property type="match status" value="1"/>
</dbReference>
<dbReference type="Pfam" id="PF00989">
    <property type="entry name" value="PAS"/>
    <property type="match status" value="1"/>
</dbReference>
<feature type="transmembrane region" description="Helical" evidence="7">
    <location>
        <begin position="209"/>
        <end position="227"/>
    </location>
</feature>
<dbReference type="SUPFAM" id="SSF47384">
    <property type="entry name" value="Homodimeric domain of signal transducing histidine kinase"/>
    <property type="match status" value="1"/>
</dbReference>
<dbReference type="SMART" id="SM00065">
    <property type="entry name" value="GAF"/>
    <property type="match status" value="1"/>
</dbReference>
<dbReference type="PROSITE" id="PS50109">
    <property type="entry name" value="HIS_KIN"/>
    <property type="match status" value="1"/>
</dbReference>
<keyword evidence="4 12" id="KW-0808">Transferase</keyword>
<feature type="domain" description="Response regulatory" evidence="9">
    <location>
        <begin position="880"/>
        <end position="995"/>
    </location>
</feature>
<keyword evidence="7" id="KW-1133">Transmembrane helix</keyword>
<name>A0A485LTN8_9ZZZZ</name>
<dbReference type="GO" id="GO:0000155">
    <property type="term" value="F:phosphorelay sensor kinase activity"/>
    <property type="evidence" value="ECO:0007669"/>
    <property type="project" value="InterPro"/>
</dbReference>
<feature type="domain" description="PAS" evidence="10">
    <location>
        <begin position="469"/>
        <end position="512"/>
    </location>
</feature>
<keyword evidence="5 12" id="KW-0418">Kinase</keyword>
<evidence type="ECO:0000256" key="7">
    <source>
        <dbReference type="SAM" id="Phobius"/>
    </source>
</evidence>
<dbReference type="PROSITE" id="PS50110">
    <property type="entry name" value="RESPONSE_REGULATORY"/>
    <property type="match status" value="1"/>
</dbReference>
<dbReference type="SMART" id="SM00387">
    <property type="entry name" value="HATPase_c"/>
    <property type="match status" value="1"/>
</dbReference>
<dbReference type="InterPro" id="IPR003594">
    <property type="entry name" value="HATPase_dom"/>
</dbReference>
<feature type="coiled-coil region" evidence="6">
    <location>
        <begin position="559"/>
        <end position="621"/>
    </location>
</feature>
<dbReference type="SUPFAM" id="SSF52172">
    <property type="entry name" value="CheY-like"/>
    <property type="match status" value="1"/>
</dbReference>
<evidence type="ECO:0000256" key="4">
    <source>
        <dbReference type="ARBA" id="ARBA00022679"/>
    </source>
</evidence>
<evidence type="ECO:0000256" key="6">
    <source>
        <dbReference type="SAM" id="Coils"/>
    </source>
</evidence>
<dbReference type="SUPFAM" id="SSF55874">
    <property type="entry name" value="ATPase domain of HSP90 chaperone/DNA topoisomerase II/histidine kinase"/>
    <property type="match status" value="1"/>
</dbReference>
<dbReference type="InterPro" id="IPR036890">
    <property type="entry name" value="HATPase_C_sf"/>
</dbReference>
<keyword evidence="3" id="KW-0597">Phosphoprotein</keyword>
<proteinExistence type="predicted"/>
<protein>
    <recommendedName>
        <fullName evidence="2">histidine kinase</fullName>
        <ecNumber evidence="2">2.7.13.3</ecNumber>
    </recommendedName>
</protein>
<dbReference type="InterPro" id="IPR000700">
    <property type="entry name" value="PAS-assoc_C"/>
</dbReference>
<dbReference type="Pfam" id="PF01590">
    <property type="entry name" value="GAF"/>
    <property type="match status" value="1"/>
</dbReference>
<dbReference type="GO" id="GO:0005886">
    <property type="term" value="C:plasma membrane"/>
    <property type="evidence" value="ECO:0007669"/>
    <property type="project" value="TreeGrafter"/>
</dbReference>
<evidence type="ECO:0000259" key="11">
    <source>
        <dbReference type="PROSITE" id="PS50113"/>
    </source>
</evidence>
<keyword evidence="7" id="KW-0472">Membrane</keyword>